<evidence type="ECO:0000256" key="2">
    <source>
        <dbReference type="ARBA" id="ARBA00023015"/>
    </source>
</evidence>
<gene>
    <name evidence="6" type="primary">gcvA_4</name>
    <name evidence="6" type="ORF">XINFAN_00801</name>
</gene>
<evidence type="ECO:0000313" key="6">
    <source>
        <dbReference type="EMBL" id="VDC22477.1"/>
    </source>
</evidence>
<dbReference type="Pfam" id="PF00126">
    <property type="entry name" value="HTH_1"/>
    <property type="match status" value="1"/>
</dbReference>
<protein>
    <submittedName>
        <fullName evidence="6">Glycine cleavage system transcriptional activator</fullName>
    </submittedName>
</protein>
<dbReference type="Gene3D" id="3.40.190.10">
    <property type="entry name" value="Periplasmic binding protein-like II"/>
    <property type="match status" value="2"/>
</dbReference>
<evidence type="ECO:0000256" key="4">
    <source>
        <dbReference type="ARBA" id="ARBA00023163"/>
    </source>
</evidence>
<dbReference type="PANTHER" id="PTHR30537">
    <property type="entry name" value="HTH-TYPE TRANSCRIPTIONAL REGULATOR"/>
    <property type="match status" value="1"/>
</dbReference>
<dbReference type="AlphaFoldDB" id="A0A3P5X2J6"/>
<organism evidence="6 7">
    <name type="scientific">Pseudogemmobacter humi</name>
    <dbReference type="NCBI Taxonomy" id="2483812"/>
    <lineage>
        <taxon>Bacteria</taxon>
        <taxon>Pseudomonadati</taxon>
        <taxon>Pseudomonadota</taxon>
        <taxon>Alphaproteobacteria</taxon>
        <taxon>Rhodobacterales</taxon>
        <taxon>Paracoccaceae</taxon>
        <taxon>Pseudogemmobacter</taxon>
    </lineage>
</organism>
<dbReference type="InterPro" id="IPR000847">
    <property type="entry name" value="LysR_HTH_N"/>
</dbReference>
<dbReference type="Pfam" id="PF03466">
    <property type="entry name" value="LysR_substrate"/>
    <property type="match status" value="1"/>
</dbReference>
<reference evidence="6 7" key="1">
    <citation type="submission" date="2018-11" db="EMBL/GenBank/DDBJ databases">
        <authorList>
            <person name="Criscuolo A."/>
        </authorList>
    </citation>
    <scope>NUCLEOTIDE SEQUENCE [LARGE SCALE GENOMIC DNA]</scope>
    <source>
        <strain evidence="6">ACIP111625</strain>
    </source>
</reference>
<feature type="domain" description="HTH lysR-type" evidence="5">
    <location>
        <begin position="14"/>
        <end position="71"/>
    </location>
</feature>
<dbReference type="InterPro" id="IPR036390">
    <property type="entry name" value="WH_DNA-bd_sf"/>
</dbReference>
<evidence type="ECO:0000256" key="1">
    <source>
        <dbReference type="ARBA" id="ARBA00009437"/>
    </source>
</evidence>
<dbReference type="InterPro" id="IPR036388">
    <property type="entry name" value="WH-like_DNA-bd_sf"/>
</dbReference>
<dbReference type="PANTHER" id="PTHR30537:SF26">
    <property type="entry name" value="GLYCINE CLEAVAGE SYSTEM TRANSCRIPTIONAL ACTIVATOR"/>
    <property type="match status" value="1"/>
</dbReference>
<evidence type="ECO:0000313" key="7">
    <source>
        <dbReference type="Proteomes" id="UP000277498"/>
    </source>
</evidence>
<evidence type="ECO:0000256" key="3">
    <source>
        <dbReference type="ARBA" id="ARBA00023125"/>
    </source>
</evidence>
<dbReference type="InterPro" id="IPR058163">
    <property type="entry name" value="LysR-type_TF_proteobact-type"/>
</dbReference>
<evidence type="ECO:0000259" key="5">
    <source>
        <dbReference type="PROSITE" id="PS50931"/>
    </source>
</evidence>
<dbReference type="EMBL" id="UXAW01000043">
    <property type="protein sequence ID" value="VDC22477.1"/>
    <property type="molecule type" value="Genomic_DNA"/>
</dbReference>
<keyword evidence="2" id="KW-0805">Transcription regulation</keyword>
<comment type="similarity">
    <text evidence="1">Belongs to the LysR transcriptional regulatory family.</text>
</comment>
<dbReference type="SUPFAM" id="SSF46785">
    <property type="entry name" value="Winged helix' DNA-binding domain"/>
    <property type="match status" value="1"/>
</dbReference>
<proteinExistence type="inferred from homology"/>
<keyword evidence="3" id="KW-0238">DNA-binding</keyword>
<dbReference type="PRINTS" id="PR00039">
    <property type="entry name" value="HTHLYSR"/>
</dbReference>
<dbReference type="Gene3D" id="1.10.10.10">
    <property type="entry name" value="Winged helix-like DNA-binding domain superfamily/Winged helix DNA-binding domain"/>
    <property type="match status" value="1"/>
</dbReference>
<keyword evidence="7" id="KW-1185">Reference proteome</keyword>
<dbReference type="GO" id="GO:0043565">
    <property type="term" value="F:sequence-specific DNA binding"/>
    <property type="evidence" value="ECO:0007669"/>
    <property type="project" value="TreeGrafter"/>
</dbReference>
<keyword evidence="4" id="KW-0804">Transcription</keyword>
<dbReference type="GO" id="GO:0006351">
    <property type="term" value="P:DNA-templated transcription"/>
    <property type="evidence" value="ECO:0007669"/>
    <property type="project" value="TreeGrafter"/>
</dbReference>
<dbReference type="PROSITE" id="PS50931">
    <property type="entry name" value="HTH_LYSR"/>
    <property type="match status" value="1"/>
</dbReference>
<dbReference type="CDD" id="cd08432">
    <property type="entry name" value="PBP2_GcdR_TrpI_HvrB_AmpR_like"/>
    <property type="match status" value="1"/>
</dbReference>
<dbReference type="Proteomes" id="UP000277498">
    <property type="component" value="Unassembled WGS sequence"/>
</dbReference>
<dbReference type="InterPro" id="IPR005119">
    <property type="entry name" value="LysR_subst-bd"/>
</dbReference>
<dbReference type="SUPFAM" id="SSF53850">
    <property type="entry name" value="Periplasmic binding protein-like II"/>
    <property type="match status" value="1"/>
</dbReference>
<sequence>MQSCVGVMMRSVLPPLSDLLAFDAAARHGSFTRAARDMNVTQPAISRRVAALEADLGVTLFGRETRPLRLTPAGQTLFDVLRSGLSRLETTVSEIRRMQTGDRLTIAAAPGFLTYWLLPRLPELTAAFPDHELRLMTGDQSHDLPEADIHVRFGDGAWPEREAVRILSEEVFAVCSPLLLPDLGPPGSGRLKRARLLQLSDRLDRRYDWQNWFRTVGAEPPARPNTIIFDDYSLLVSAALAGQGVALCWSGLLDQHLRTGALVRVSDEVVTSERGYFATFPAGTAHESLVAKVVAWLAAQTGG</sequence>
<dbReference type="FunFam" id="1.10.10.10:FF:000001">
    <property type="entry name" value="LysR family transcriptional regulator"/>
    <property type="match status" value="1"/>
</dbReference>
<dbReference type="GO" id="GO:0003700">
    <property type="term" value="F:DNA-binding transcription factor activity"/>
    <property type="evidence" value="ECO:0007669"/>
    <property type="project" value="InterPro"/>
</dbReference>
<accession>A0A3P5X2J6</accession>
<name>A0A3P5X2J6_9RHOB</name>